<protein>
    <submittedName>
        <fullName evidence="5">Strictosidine-o-beta-d-glucosidase</fullName>
    </submittedName>
</protein>
<comment type="caution">
    <text evidence="5">The sequence shown here is derived from an EMBL/GenBank/DDBJ whole genome shotgun (WGS) entry which is preliminary data.</text>
</comment>
<dbReference type="Gene3D" id="3.20.20.80">
    <property type="entry name" value="Glycosidases"/>
    <property type="match status" value="1"/>
</dbReference>
<evidence type="ECO:0000256" key="4">
    <source>
        <dbReference type="RuleBase" id="RU003690"/>
    </source>
</evidence>
<gene>
    <name evidence="5" type="ORF">PHJA_001616500</name>
</gene>
<evidence type="ECO:0000256" key="3">
    <source>
        <dbReference type="ARBA" id="ARBA00023295"/>
    </source>
</evidence>
<evidence type="ECO:0000313" key="5">
    <source>
        <dbReference type="EMBL" id="GFP94721.1"/>
    </source>
</evidence>
<dbReference type="GO" id="GO:0005975">
    <property type="term" value="P:carbohydrate metabolic process"/>
    <property type="evidence" value="ECO:0007669"/>
    <property type="project" value="InterPro"/>
</dbReference>
<comment type="similarity">
    <text evidence="1 4">Belongs to the glycosyl hydrolase 1 family.</text>
</comment>
<dbReference type="InterPro" id="IPR017853">
    <property type="entry name" value="GH"/>
</dbReference>
<sequence>MPEDIKNMKKMGFDGYRFLISWSRILPGGRVCAGINREGVDYYNDLIDTILANGMTPFVTLFHWDTPFCLEKEYDGFLSKKIVDDFLAYAEFCFWEFGDRVKYWATLNEPWSYALPDRPVPLNRTYSDVKYDKSDPAKDAYTVARNLLLAHSAASHSYRTKFKIQEGQIGIVLISTWGVPYDKDSVDDKAAALRSVDFMLGCKEAKSKFGYLETKTRYVKFGSENTQYIPMTLGAFLDERGIRHPNVNIHRDAVQEEFRISFSLEVPLVS</sequence>
<evidence type="ECO:0000256" key="1">
    <source>
        <dbReference type="ARBA" id="ARBA00010838"/>
    </source>
</evidence>
<evidence type="ECO:0000256" key="2">
    <source>
        <dbReference type="ARBA" id="ARBA00022801"/>
    </source>
</evidence>
<keyword evidence="3" id="KW-0326">Glycosidase</keyword>
<dbReference type="AlphaFoldDB" id="A0A830CK05"/>
<dbReference type="InterPro" id="IPR001360">
    <property type="entry name" value="Glyco_hydro_1"/>
</dbReference>
<dbReference type="PANTHER" id="PTHR10353">
    <property type="entry name" value="GLYCOSYL HYDROLASE"/>
    <property type="match status" value="1"/>
</dbReference>
<accession>A0A830CK05</accession>
<keyword evidence="2" id="KW-0378">Hydrolase</keyword>
<organism evidence="5 6">
    <name type="scientific">Phtheirospermum japonicum</name>
    <dbReference type="NCBI Taxonomy" id="374723"/>
    <lineage>
        <taxon>Eukaryota</taxon>
        <taxon>Viridiplantae</taxon>
        <taxon>Streptophyta</taxon>
        <taxon>Embryophyta</taxon>
        <taxon>Tracheophyta</taxon>
        <taxon>Spermatophyta</taxon>
        <taxon>Magnoliopsida</taxon>
        <taxon>eudicotyledons</taxon>
        <taxon>Gunneridae</taxon>
        <taxon>Pentapetalae</taxon>
        <taxon>asterids</taxon>
        <taxon>lamiids</taxon>
        <taxon>Lamiales</taxon>
        <taxon>Orobanchaceae</taxon>
        <taxon>Orobanchaceae incertae sedis</taxon>
        <taxon>Phtheirospermum</taxon>
    </lineage>
</organism>
<dbReference type="Pfam" id="PF00232">
    <property type="entry name" value="Glyco_hydro_1"/>
    <property type="match status" value="1"/>
</dbReference>
<name>A0A830CK05_9LAMI</name>
<dbReference type="GO" id="GO:0008422">
    <property type="term" value="F:beta-glucosidase activity"/>
    <property type="evidence" value="ECO:0007669"/>
    <property type="project" value="TreeGrafter"/>
</dbReference>
<dbReference type="Proteomes" id="UP000653305">
    <property type="component" value="Unassembled WGS sequence"/>
</dbReference>
<dbReference type="PANTHER" id="PTHR10353:SF137">
    <property type="entry name" value="MYROSINASE 3-RELATED"/>
    <property type="match status" value="1"/>
</dbReference>
<dbReference type="EMBL" id="BMAC01000361">
    <property type="protein sequence ID" value="GFP94721.1"/>
    <property type="molecule type" value="Genomic_DNA"/>
</dbReference>
<proteinExistence type="inferred from homology"/>
<keyword evidence="6" id="KW-1185">Reference proteome</keyword>
<dbReference type="OrthoDB" id="65569at2759"/>
<dbReference type="SUPFAM" id="SSF51445">
    <property type="entry name" value="(Trans)glycosidases"/>
    <property type="match status" value="1"/>
</dbReference>
<reference evidence="5" key="1">
    <citation type="submission" date="2020-07" db="EMBL/GenBank/DDBJ databases">
        <title>Ethylene signaling mediates host invasion by parasitic plants.</title>
        <authorList>
            <person name="Yoshida S."/>
        </authorList>
    </citation>
    <scope>NUCLEOTIDE SEQUENCE</scope>
    <source>
        <strain evidence="5">Okayama</strain>
    </source>
</reference>
<evidence type="ECO:0000313" key="6">
    <source>
        <dbReference type="Proteomes" id="UP000653305"/>
    </source>
</evidence>